<dbReference type="Gene3D" id="1.20.1250.20">
    <property type="entry name" value="MFS general substrate transporter like domains"/>
    <property type="match status" value="1"/>
</dbReference>
<dbReference type="InterPro" id="IPR036259">
    <property type="entry name" value="MFS_trans_sf"/>
</dbReference>
<feature type="transmembrane region" description="Helical" evidence="7">
    <location>
        <begin position="342"/>
        <end position="361"/>
    </location>
</feature>
<feature type="transmembrane region" description="Helical" evidence="7">
    <location>
        <begin position="284"/>
        <end position="301"/>
    </location>
</feature>
<protein>
    <submittedName>
        <fullName evidence="9">MFS family permease</fullName>
    </submittedName>
</protein>
<feature type="domain" description="Major facilitator superfamily (MFS) profile" evidence="8">
    <location>
        <begin position="6"/>
        <end position="400"/>
    </location>
</feature>
<keyword evidence="4 7" id="KW-0812">Transmembrane</keyword>
<dbReference type="InterPro" id="IPR020846">
    <property type="entry name" value="MFS_dom"/>
</dbReference>
<dbReference type="PANTHER" id="PTHR23513:SF6">
    <property type="entry name" value="MAJOR FACILITATOR SUPERFAMILY ASSOCIATED DOMAIN-CONTAINING PROTEIN"/>
    <property type="match status" value="1"/>
</dbReference>
<reference evidence="9 10" key="1">
    <citation type="submission" date="2021-01" db="EMBL/GenBank/DDBJ databases">
        <title>Genomic Encyclopedia of Type Strains, Phase IV (KMG-IV): sequencing the most valuable type-strain genomes for metagenomic binning, comparative biology and taxonomic classification.</title>
        <authorList>
            <person name="Goeker M."/>
        </authorList>
    </citation>
    <scope>NUCLEOTIDE SEQUENCE [LARGE SCALE GENOMIC DNA]</scope>
    <source>
        <strain evidence="9 10">DSM 24834</strain>
    </source>
</reference>
<feature type="transmembrane region" description="Helical" evidence="7">
    <location>
        <begin position="218"/>
        <end position="241"/>
    </location>
</feature>
<evidence type="ECO:0000313" key="10">
    <source>
        <dbReference type="Proteomes" id="UP001646157"/>
    </source>
</evidence>
<feature type="transmembrane region" description="Helical" evidence="7">
    <location>
        <begin position="71"/>
        <end position="93"/>
    </location>
</feature>
<dbReference type="SUPFAM" id="SSF103473">
    <property type="entry name" value="MFS general substrate transporter"/>
    <property type="match status" value="1"/>
</dbReference>
<proteinExistence type="predicted"/>
<feature type="transmembrane region" description="Helical" evidence="7">
    <location>
        <begin position="307"/>
        <end position="330"/>
    </location>
</feature>
<keyword evidence="5 7" id="KW-1133">Transmembrane helix</keyword>
<dbReference type="EMBL" id="JAFBDZ010000004">
    <property type="protein sequence ID" value="MBM7587130.1"/>
    <property type="molecule type" value="Genomic_DNA"/>
</dbReference>
<evidence type="ECO:0000256" key="5">
    <source>
        <dbReference type="ARBA" id="ARBA00022989"/>
    </source>
</evidence>
<dbReference type="PANTHER" id="PTHR23513">
    <property type="entry name" value="INTEGRAL MEMBRANE EFFLUX PROTEIN-RELATED"/>
    <property type="match status" value="1"/>
</dbReference>
<keyword evidence="2" id="KW-0813">Transport</keyword>
<name>A0ABS2NGY7_9BACI</name>
<comment type="subcellular location">
    <subcellularLocation>
        <location evidence="1">Cell membrane</location>
        <topology evidence="1">Multi-pass membrane protein</topology>
    </subcellularLocation>
</comment>
<feature type="transmembrane region" description="Helical" evidence="7">
    <location>
        <begin position="373"/>
        <end position="390"/>
    </location>
</feature>
<feature type="transmembrane region" description="Helical" evidence="7">
    <location>
        <begin position="7"/>
        <end position="32"/>
    </location>
</feature>
<organism evidence="9 10">
    <name type="scientific">Rossellomorea pakistanensis</name>
    <dbReference type="NCBI Taxonomy" id="992288"/>
    <lineage>
        <taxon>Bacteria</taxon>
        <taxon>Bacillati</taxon>
        <taxon>Bacillota</taxon>
        <taxon>Bacilli</taxon>
        <taxon>Bacillales</taxon>
        <taxon>Bacillaceae</taxon>
        <taxon>Rossellomorea</taxon>
    </lineage>
</organism>
<evidence type="ECO:0000256" key="1">
    <source>
        <dbReference type="ARBA" id="ARBA00004651"/>
    </source>
</evidence>
<dbReference type="Proteomes" id="UP001646157">
    <property type="component" value="Unassembled WGS sequence"/>
</dbReference>
<feature type="transmembrane region" description="Helical" evidence="7">
    <location>
        <begin position="253"/>
        <end position="272"/>
    </location>
</feature>
<dbReference type="RefSeq" id="WP_205174337.1">
    <property type="nucleotide sequence ID" value="NZ_JAFBDZ010000004.1"/>
</dbReference>
<feature type="transmembrane region" description="Helical" evidence="7">
    <location>
        <begin position="99"/>
        <end position="118"/>
    </location>
</feature>
<keyword evidence="3" id="KW-1003">Cell membrane</keyword>
<evidence type="ECO:0000256" key="7">
    <source>
        <dbReference type="SAM" id="Phobius"/>
    </source>
</evidence>
<evidence type="ECO:0000256" key="6">
    <source>
        <dbReference type="ARBA" id="ARBA00023136"/>
    </source>
</evidence>
<feature type="transmembrane region" description="Helical" evidence="7">
    <location>
        <begin position="139"/>
        <end position="161"/>
    </location>
</feature>
<feature type="transmembrane region" description="Helical" evidence="7">
    <location>
        <begin position="44"/>
        <end position="64"/>
    </location>
</feature>
<keyword evidence="6 7" id="KW-0472">Membrane</keyword>
<evidence type="ECO:0000313" key="9">
    <source>
        <dbReference type="EMBL" id="MBM7587130.1"/>
    </source>
</evidence>
<evidence type="ECO:0000256" key="2">
    <source>
        <dbReference type="ARBA" id="ARBA00022448"/>
    </source>
</evidence>
<feature type="transmembrane region" description="Helical" evidence="7">
    <location>
        <begin position="167"/>
        <end position="184"/>
    </location>
</feature>
<evidence type="ECO:0000256" key="4">
    <source>
        <dbReference type="ARBA" id="ARBA00022692"/>
    </source>
</evidence>
<accession>A0ABS2NGY7</accession>
<keyword evidence="10" id="KW-1185">Reference proteome</keyword>
<gene>
    <name evidence="9" type="ORF">JOC86_003703</name>
</gene>
<evidence type="ECO:0000256" key="3">
    <source>
        <dbReference type="ARBA" id="ARBA00022475"/>
    </source>
</evidence>
<sequence length="407" mass="45257">MLKNQAYLLYLIASVISSIGTGMHFIAITWLILEMTDSTTKVGITLAISFLPLMFLASFGGIIADRYDRRIVMVVFNLFRFLSISLVPVVYWVGDLSIFFIYFMQFLNSIGTSFYMPANSAFIREIIHDDQMYRANATTQVWIQLGKLSGAGLGGVFIAWFGSINVVFMNAITFLVAAMLIFFARKGYVSPQSEKGPKRKFWVNLKEGTSLLFKQKGLFFYVFLTLLPSFFVHIYNLGVGVFVKVELNEGADALGIIDGAYAVGALVLGLFISKQADWLKNKKIIPMVVMMMGLPFLMFSLSSSVAAAAISVFLLGAAFQVAFTMFNTLIQITPPKEFVGRISGFAKSLQSLLAFAGLLYFGGWLEESSVRTLLLGIFLLLVCIGVFVWGKDLLLVRKFRDTEKKSA</sequence>
<dbReference type="PROSITE" id="PS50850">
    <property type="entry name" value="MFS"/>
    <property type="match status" value="1"/>
</dbReference>
<dbReference type="CDD" id="cd06173">
    <property type="entry name" value="MFS_MefA_like"/>
    <property type="match status" value="1"/>
</dbReference>
<dbReference type="Pfam" id="PF05977">
    <property type="entry name" value="MFS_3"/>
    <property type="match status" value="1"/>
</dbReference>
<dbReference type="InterPro" id="IPR010290">
    <property type="entry name" value="TM_effector"/>
</dbReference>
<comment type="caution">
    <text evidence="9">The sequence shown here is derived from an EMBL/GenBank/DDBJ whole genome shotgun (WGS) entry which is preliminary data.</text>
</comment>
<evidence type="ECO:0000259" key="8">
    <source>
        <dbReference type="PROSITE" id="PS50850"/>
    </source>
</evidence>